<keyword evidence="5" id="KW-0804">Transcription</keyword>
<gene>
    <name evidence="10" type="ORF">L227DRAFT_608387</name>
</gene>
<evidence type="ECO:0000256" key="7">
    <source>
        <dbReference type="ARBA" id="ARBA00032010"/>
    </source>
</evidence>
<sequence>MAKREKSEPLKIYESRPPEWLPRAHTSADLGYVGFFPPRPHQIEETLTESNVKNGLVLPPAVPAETYSAQDSIRKRLLQENALSELEDLMNQIFLRKDENAPTIPPSTFRLPSRVTLNDAKRNAWFADLANPDVPLSKLGKNVPHGAKGHDLLDLLHTNNVAIPRAVWFLRVFGANDSAGLRNKPTYNPTQYSIEWANVMTTYMKKQLAEIALPSAPRPGLNIKQTFKGVLSDVETREKWISRFSYCLSLLRTFYAEGLVDNRTFLSWLVQQMSICNLAQAGFVARLGDEYHEGMLVSRALTRPFLEACLAKLAEIQASSAKEYLANTTTILRNLVARSFLALPDAGVSPRMHIQYGSALEEILMDNFTHEGGDGVPPQNLQHLHQTVLDVLFDVQRRNEAMLFYHLPPRILGTLSSALSDIKLLNSISGKTDMSSVALFDDSSEVSDSFSQKLDFLLTWSVTPLQYGDHRPYAAACLLHLWRNRAADRAVRRDVSSPDEHVQSLLFQWLHTSEVAGEASNLPAVALLYGQLVKRGLFSYGEYMQHLIARGEEGLSFTQPSETVSRHRDFLRWIPLHDASPSLMNQRKAILYGLRVRETPEDANEKEIRKEIRSLMPELFGGVSIGEPLTTTFWQSCSHLLSAPRFEQVKTIKQWFLPVYKKFLNKDGSFETENIILRVFTLSVIILARVRSYGSILDMSLYTLEFVNGSPLLTAVIETLRQHMEVWACMNRMKDVASALWAVHQTWRSRGSQNRVLLKLLAEVDNDCYLEPAAREQMLSDISAYTHALFPTNENPDSVPQVLPEILLLATDPAPEAPSLLANSLWYKYMTSPDWAWKVWDNTIASLRQLPAMIPDIPGRRACALRYAAFLLHVDQHLPRGLDEQIRSWLLGSGRNEIAALNPEHWDVVTVVLLYLACYGALATTTILESLIFQVWQAGANVSSEEQGQSLETLITSVNNLFEHLLLRDECGTGLPPADVFEAQGLQTRRRDVFREPHFSLLVSNFPALVLIEQNRCFSETLRGASTTLRRTMCRVCVFRQGIYRDLDAVRMTFERLLESQHISDDLHGPLLEALRLMLNDASQDGVVNAADWRSVTSLLSHWKLAATSIEIRLAIKQLQEAMSRESTRQLAGSSLDKLASAVFYSCKKAEEADFVAELITDVDRTVAGKFVNAGLKRAAEIFREWDPMKDDTNHNDLKKCASEILRLCANIVAPFRKDASLPQLDTPVQEALFTVLCAKIAYMTGVMAQLVQRPWDDVASGASQAVIFLARMLQFHLGFSITWNQLAKDLAEELCYNLTRLALMHGTGEGLNMLAFPLLLDTLCFTLDEIPADAKATAPYEPFRNYPEFNLSDLPSDMPAEYKARMRTLLPYVALNPAVEDLVYTTRDIVGAVISTVPVQNRPWEWTEYLGENPAGELARGGGDDRTPDDRPHVKNSAALSLDLFEARVTGDRIIPPIVTSGVGSGAGSGTDDLMTEENLRSFQDDIYAEGTFSRDWRETRIRLEDGNARPKAEQADRGSVPPLPALSGHGHVLGGGATELQRASSRRPSPASSVRSAGTAPLGSVRQSPAHPLSRLSVSTAGEVIDVDALDGGTSGSGSTNKRKAMSMIAEDDEIEFMEGPVPASSRTQKRPKAKTAGKGKKK</sequence>
<proteinExistence type="inferred from homology"/>
<feature type="compositionally biased region" description="Basic and acidic residues" evidence="8">
    <location>
        <begin position="1507"/>
        <end position="1518"/>
    </location>
</feature>
<dbReference type="EMBL" id="ML122255">
    <property type="protein sequence ID" value="RPD63849.1"/>
    <property type="molecule type" value="Genomic_DNA"/>
</dbReference>
<feature type="domain" description="Mediator complex subunit Med12" evidence="9">
    <location>
        <begin position="108"/>
        <end position="171"/>
    </location>
</feature>
<keyword evidence="11" id="KW-1185">Reference proteome</keyword>
<evidence type="ECO:0000256" key="3">
    <source>
        <dbReference type="ARBA" id="ARBA00019622"/>
    </source>
</evidence>
<reference evidence="10" key="1">
    <citation type="journal article" date="2018" name="Genome Biol. Evol.">
        <title>Genomics and development of Lentinus tigrinus, a white-rot wood-decaying mushroom with dimorphic fruiting bodies.</title>
        <authorList>
            <person name="Wu B."/>
            <person name="Xu Z."/>
            <person name="Knudson A."/>
            <person name="Carlson A."/>
            <person name="Chen N."/>
            <person name="Kovaka S."/>
            <person name="LaButti K."/>
            <person name="Lipzen A."/>
            <person name="Pennachio C."/>
            <person name="Riley R."/>
            <person name="Schakwitz W."/>
            <person name="Umezawa K."/>
            <person name="Ohm R.A."/>
            <person name="Grigoriev I.V."/>
            <person name="Nagy L.G."/>
            <person name="Gibbons J."/>
            <person name="Hibbett D."/>
        </authorList>
    </citation>
    <scope>NUCLEOTIDE SEQUENCE [LARGE SCALE GENOMIC DNA]</scope>
    <source>
        <strain evidence="10">ALCF2SS1-6</strain>
    </source>
</reference>
<dbReference type="GO" id="GO:0016592">
    <property type="term" value="C:mediator complex"/>
    <property type="evidence" value="ECO:0007669"/>
    <property type="project" value="InterPro"/>
</dbReference>
<dbReference type="PANTHER" id="PTHR46567">
    <property type="entry name" value="MEDIATOR OF RNA POLYMERASE II TRANSCRIPTION SUBUNIT 12"/>
    <property type="match status" value="1"/>
</dbReference>
<evidence type="ECO:0000313" key="10">
    <source>
        <dbReference type="EMBL" id="RPD63849.1"/>
    </source>
</evidence>
<keyword evidence="4" id="KW-0805">Transcription regulation</keyword>
<dbReference type="OrthoDB" id="20828at2759"/>
<name>A0A5C2SL15_9APHY</name>
<comment type="subcellular location">
    <subcellularLocation>
        <location evidence="1">Nucleus</location>
    </subcellularLocation>
</comment>
<dbReference type="PANTHER" id="PTHR46567:SF1">
    <property type="entry name" value="MEDIATOR OF RNA POLYMERASE II TRANSCRIPTION SUBUNIT 12"/>
    <property type="match status" value="1"/>
</dbReference>
<dbReference type="GO" id="GO:0006357">
    <property type="term" value="P:regulation of transcription by RNA polymerase II"/>
    <property type="evidence" value="ECO:0007669"/>
    <property type="project" value="InterPro"/>
</dbReference>
<feature type="compositionally biased region" description="Basic residues" evidence="8">
    <location>
        <begin position="1630"/>
        <end position="1645"/>
    </location>
</feature>
<feature type="compositionally biased region" description="Low complexity" evidence="8">
    <location>
        <begin position="1544"/>
        <end position="1559"/>
    </location>
</feature>
<evidence type="ECO:0000256" key="5">
    <source>
        <dbReference type="ARBA" id="ARBA00023163"/>
    </source>
</evidence>
<evidence type="ECO:0000313" key="11">
    <source>
        <dbReference type="Proteomes" id="UP000313359"/>
    </source>
</evidence>
<dbReference type="Pfam" id="PF09497">
    <property type="entry name" value="Med12"/>
    <property type="match status" value="1"/>
</dbReference>
<evidence type="ECO:0000256" key="1">
    <source>
        <dbReference type="ARBA" id="ARBA00004123"/>
    </source>
</evidence>
<evidence type="ECO:0000256" key="6">
    <source>
        <dbReference type="ARBA" id="ARBA00023242"/>
    </source>
</evidence>
<evidence type="ECO:0000256" key="2">
    <source>
        <dbReference type="ARBA" id="ARBA00010289"/>
    </source>
</evidence>
<dbReference type="STRING" id="1328759.A0A5C2SL15"/>
<comment type="similarity">
    <text evidence="2">Belongs to the Mediator complex subunit 12 family.</text>
</comment>
<dbReference type="InterPro" id="IPR019035">
    <property type="entry name" value="Mediator_Med12"/>
</dbReference>
<dbReference type="Proteomes" id="UP000313359">
    <property type="component" value="Unassembled WGS sequence"/>
</dbReference>
<feature type="region of interest" description="Disordered" evidence="8">
    <location>
        <begin position="1507"/>
        <end position="1645"/>
    </location>
</feature>
<keyword evidence="6" id="KW-0539">Nucleus</keyword>
<dbReference type="SMART" id="SM01281">
    <property type="entry name" value="Med12"/>
    <property type="match status" value="1"/>
</dbReference>
<evidence type="ECO:0000256" key="4">
    <source>
        <dbReference type="ARBA" id="ARBA00023015"/>
    </source>
</evidence>
<protein>
    <recommendedName>
        <fullName evidence="3">Mediator of RNA polymerase II transcription subunit 12</fullName>
    </recommendedName>
    <alternativeName>
        <fullName evidence="7">Mediator complex subunit 12</fullName>
    </alternativeName>
</protein>
<dbReference type="GO" id="GO:0003712">
    <property type="term" value="F:transcription coregulator activity"/>
    <property type="evidence" value="ECO:0007669"/>
    <property type="project" value="InterPro"/>
</dbReference>
<evidence type="ECO:0000259" key="9">
    <source>
        <dbReference type="SMART" id="SM01281"/>
    </source>
</evidence>
<organism evidence="10 11">
    <name type="scientific">Lentinus tigrinus ALCF2SS1-6</name>
    <dbReference type="NCBI Taxonomy" id="1328759"/>
    <lineage>
        <taxon>Eukaryota</taxon>
        <taxon>Fungi</taxon>
        <taxon>Dikarya</taxon>
        <taxon>Basidiomycota</taxon>
        <taxon>Agaricomycotina</taxon>
        <taxon>Agaricomycetes</taxon>
        <taxon>Polyporales</taxon>
        <taxon>Polyporaceae</taxon>
        <taxon>Lentinus</taxon>
    </lineage>
</organism>
<evidence type="ECO:0000256" key="8">
    <source>
        <dbReference type="SAM" id="MobiDB-lite"/>
    </source>
</evidence>
<accession>A0A5C2SL15</accession>